<dbReference type="InterPro" id="IPR001128">
    <property type="entry name" value="Cyt_P450"/>
</dbReference>
<dbReference type="SUPFAM" id="SSF48264">
    <property type="entry name" value="Cytochrome P450"/>
    <property type="match status" value="1"/>
</dbReference>
<dbReference type="VEuPathDB" id="FungiDB:HMPREF1541_05914"/>
<dbReference type="STRING" id="1220924.W2RV83"/>
<dbReference type="FunCoup" id="W2RV83">
    <property type="interactions" value="1474"/>
</dbReference>
<organism evidence="3 4">
    <name type="scientific">Cyphellophora europaea (strain CBS 101466)</name>
    <name type="common">Phialophora europaea</name>
    <dbReference type="NCBI Taxonomy" id="1220924"/>
    <lineage>
        <taxon>Eukaryota</taxon>
        <taxon>Fungi</taxon>
        <taxon>Dikarya</taxon>
        <taxon>Ascomycota</taxon>
        <taxon>Pezizomycotina</taxon>
        <taxon>Eurotiomycetes</taxon>
        <taxon>Chaetothyriomycetidae</taxon>
        <taxon>Chaetothyriales</taxon>
        <taxon>Cyphellophoraceae</taxon>
        <taxon>Cyphellophora</taxon>
    </lineage>
</organism>
<dbReference type="Gene3D" id="1.10.630.10">
    <property type="entry name" value="Cytochrome P450"/>
    <property type="match status" value="1"/>
</dbReference>
<comment type="similarity">
    <text evidence="1">Belongs to the cytochrome P450 family.</text>
</comment>
<evidence type="ECO:0008006" key="5">
    <source>
        <dbReference type="Google" id="ProtNLM"/>
    </source>
</evidence>
<dbReference type="Proteomes" id="UP000030752">
    <property type="component" value="Unassembled WGS sequence"/>
</dbReference>
<dbReference type="GO" id="GO:0004497">
    <property type="term" value="F:monooxygenase activity"/>
    <property type="evidence" value="ECO:0007669"/>
    <property type="project" value="InterPro"/>
</dbReference>
<gene>
    <name evidence="3" type="ORF">HMPREF1541_05914</name>
</gene>
<name>W2RV83_CYPE1</name>
<evidence type="ECO:0000256" key="2">
    <source>
        <dbReference type="SAM" id="Phobius"/>
    </source>
</evidence>
<reference evidence="3 4" key="1">
    <citation type="submission" date="2013-03" db="EMBL/GenBank/DDBJ databases">
        <title>The Genome Sequence of Phialophora europaea CBS 101466.</title>
        <authorList>
            <consortium name="The Broad Institute Genomics Platform"/>
            <person name="Cuomo C."/>
            <person name="de Hoog S."/>
            <person name="Gorbushina A."/>
            <person name="Walker B."/>
            <person name="Young S.K."/>
            <person name="Zeng Q."/>
            <person name="Gargeya S."/>
            <person name="Fitzgerald M."/>
            <person name="Haas B."/>
            <person name="Abouelleil A."/>
            <person name="Allen A.W."/>
            <person name="Alvarado L."/>
            <person name="Arachchi H.M."/>
            <person name="Berlin A.M."/>
            <person name="Chapman S.B."/>
            <person name="Gainer-Dewar J."/>
            <person name="Goldberg J."/>
            <person name="Griggs A."/>
            <person name="Gujja S."/>
            <person name="Hansen M."/>
            <person name="Howarth C."/>
            <person name="Imamovic A."/>
            <person name="Ireland A."/>
            <person name="Larimer J."/>
            <person name="McCowan C."/>
            <person name="Murphy C."/>
            <person name="Pearson M."/>
            <person name="Poon T.W."/>
            <person name="Priest M."/>
            <person name="Roberts A."/>
            <person name="Saif S."/>
            <person name="Shea T."/>
            <person name="Sisk P."/>
            <person name="Sykes S."/>
            <person name="Wortman J."/>
            <person name="Nusbaum C."/>
            <person name="Birren B."/>
        </authorList>
    </citation>
    <scope>NUCLEOTIDE SEQUENCE [LARGE SCALE GENOMIC DNA]</scope>
    <source>
        <strain evidence="3 4">CBS 101466</strain>
    </source>
</reference>
<dbReference type="RefSeq" id="XP_008718473.1">
    <property type="nucleotide sequence ID" value="XM_008720251.1"/>
</dbReference>
<protein>
    <recommendedName>
        <fullName evidence="5">Cytochrome P450 monooxygenase</fullName>
    </recommendedName>
</protein>
<keyword evidence="2" id="KW-0812">Transmembrane</keyword>
<dbReference type="PANTHER" id="PTHR24305">
    <property type="entry name" value="CYTOCHROME P450"/>
    <property type="match status" value="1"/>
</dbReference>
<dbReference type="GeneID" id="19973253"/>
<dbReference type="InterPro" id="IPR050121">
    <property type="entry name" value="Cytochrome_P450_monoxygenase"/>
</dbReference>
<dbReference type="EMBL" id="KB822721">
    <property type="protein sequence ID" value="ETN39688.1"/>
    <property type="molecule type" value="Genomic_DNA"/>
</dbReference>
<dbReference type="eggNOG" id="KOG0157">
    <property type="taxonomic scope" value="Eukaryota"/>
</dbReference>
<dbReference type="GO" id="GO:0020037">
    <property type="term" value="F:heme binding"/>
    <property type="evidence" value="ECO:0007669"/>
    <property type="project" value="InterPro"/>
</dbReference>
<keyword evidence="2" id="KW-0472">Membrane</keyword>
<dbReference type="GO" id="GO:0005506">
    <property type="term" value="F:iron ion binding"/>
    <property type="evidence" value="ECO:0007669"/>
    <property type="project" value="InterPro"/>
</dbReference>
<dbReference type="PRINTS" id="PR00385">
    <property type="entry name" value="P450"/>
</dbReference>
<keyword evidence="2" id="KW-1133">Transmembrane helix</keyword>
<keyword evidence="4" id="KW-1185">Reference proteome</keyword>
<dbReference type="PANTHER" id="PTHR24305:SF166">
    <property type="entry name" value="CYTOCHROME P450 12A4, MITOCHONDRIAL-RELATED"/>
    <property type="match status" value="1"/>
</dbReference>
<dbReference type="HOGENOM" id="CLU_001570_5_11_1"/>
<sequence length="589" mass="65166">MKIPTIIPLGSLLVLQYVALSITIAVYHPHVYFPGIRIVALLALLVTDVLGYILWRSLIRPQFSVLRDLPQPSTRGGLLTGHVGAVFSIPLGRQVADWVNNIPNNGLVWFRGMLGAEYLIVAGAESLRDVLFARAYDFEKTSAFRRYTRRFMAAGLVTHEGDSHKRRRRAIAPVFQPRNVDALKPMLSEKSERLIQALSRKAAWDQGSASQTNDGTVIDICDWATRFALDVACVVGFGDDWGLVETPEVKPILAAYQTIFTGSKTKMSQYAWHNTAPRWLVDAFPHQLDKSMDEAARTVNAISLQAVMKRVQKLERGEKCPQDFLTEVIQSKKFTPQECSDELLILMAAAHESTAALIAMTVYQLTQNPQLQAQLREELAFFGLRAGSAPINESQYEHMTLLNAVLSEMMRLEPPLPITLRKTVRNTSIAGHPVRAGTYVIISPYAMGRSQDIWGPTASHFNPHRWIDPPAATINSEKPATAAAAAADDASPPFGTLNEHGGAANHYGMLTFLKGPKGCTGERFAKAELRRVIASLVANFEWTLEQSHRPEQVGIVVVKPENGISVRFRAVSTPEPEMEGENEKGDLLL</sequence>
<evidence type="ECO:0000256" key="1">
    <source>
        <dbReference type="ARBA" id="ARBA00010617"/>
    </source>
</evidence>
<dbReference type="Pfam" id="PF00067">
    <property type="entry name" value="p450"/>
    <property type="match status" value="1"/>
</dbReference>
<feature type="transmembrane region" description="Helical" evidence="2">
    <location>
        <begin position="6"/>
        <end position="26"/>
    </location>
</feature>
<dbReference type="InterPro" id="IPR036396">
    <property type="entry name" value="Cyt_P450_sf"/>
</dbReference>
<evidence type="ECO:0000313" key="4">
    <source>
        <dbReference type="Proteomes" id="UP000030752"/>
    </source>
</evidence>
<proteinExistence type="inferred from homology"/>
<dbReference type="InParanoid" id="W2RV83"/>
<dbReference type="OrthoDB" id="1470350at2759"/>
<feature type="transmembrane region" description="Helical" evidence="2">
    <location>
        <begin position="38"/>
        <end position="55"/>
    </location>
</feature>
<evidence type="ECO:0000313" key="3">
    <source>
        <dbReference type="EMBL" id="ETN39688.1"/>
    </source>
</evidence>
<dbReference type="GO" id="GO:0016705">
    <property type="term" value="F:oxidoreductase activity, acting on paired donors, with incorporation or reduction of molecular oxygen"/>
    <property type="evidence" value="ECO:0007669"/>
    <property type="project" value="InterPro"/>
</dbReference>
<dbReference type="AlphaFoldDB" id="W2RV83"/>
<accession>W2RV83</accession>